<dbReference type="Pfam" id="PF13183">
    <property type="entry name" value="Fer4_8"/>
    <property type="match status" value="1"/>
</dbReference>
<feature type="domain" description="4Fe-4S ferredoxin-type" evidence="6">
    <location>
        <begin position="12"/>
        <end position="43"/>
    </location>
</feature>
<keyword evidence="1" id="KW-0004">4Fe-4S</keyword>
<dbReference type="GO" id="GO:0005886">
    <property type="term" value="C:plasma membrane"/>
    <property type="evidence" value="ECO:0007669"/>
    <property type="project" value="TreeGrafter"/>
</dbReference>
<dbReference type="SUPFAM" id="SSF46548">
    <property type="entry name" value="alpha-helical ferredoxin"/>
    <property type="match status" value="1"/>
</dbReference>
<evidence type="ECO:0000256" key="2">
    <source>
        <dbReference type="ARBA" id="ARBA00022723"/>
    </source>
</evidence>
<dbReference type="InterPro" id="IPR051460">
    <property type="entry name" value="HdrC_iron-sulfur_subunit"/>
</dbReference>
<protein>
    <submittedName>
        <fullName evidence="7">Heterodisulfide reductase</fullName>
    </submittedName>
</protein>
<evidence type="ECO:0000256" key="4">
    <source>
        <dbReference type="ARBA" id="ARBA00023004"/>
    </source>
</evidence>
<sequence>MDNNARLLRQIAELSGEDVALCFQCGQCTGGCPVAEEMDPKPREAMLLLQLGMVDRVVNSRGIWLCASCLTCGTRCPRRIDYAKVAEACRAIVLRGTRSEYDPDNAIPAELEEVPQQAFIAAYRKFAG</sequence>
<evidence type="ECO:0000259" key="6">
    <source>
        <dbReference type="PROSITE" id="PS51379"/>
    </source>
</evidence>
<evidence type="ECO:0000256" key="5">
    <source>
        <dbReference type="ARBA" id="ARBA00023014"/>
    </source>
</evidence>
<dbReference type="GO" id="GO:0051539">
    <property type="term" value="F:4 iron, 4 sulfur cluster binding"/>
    <property type="evidence" value="ECO:0007669"/>
    <property type="project" value="UniProtKB-KW"/>
</dbReference>
<reference evidence="7" key="1">
    <citation type="journal article" date="2020" name="mSystems">
        <title>Genome- and Community-Level Interaction Insights into Carbon Utilization and Element Cycling Functions of Hydrothermarchaeota in Hydrothermal Sediment.</title>
        <authorList>
            <person name="Zhou Z."/>
            <person name="Liu Y."/>
            <person name="Xu W."/>
            <person name="Pan J."/>
            <person name="Luo Z.H."/>
            <person name="Li M."/>
        </authorList>
    </citation>
    <scope>NUCLEOTIDE SEQUENCE [LARGE SCALE GENOMIC DNA]</scope>
    <source>
        <strain evidence="7">SpSt-1182</strain>
    </source>
</reference>
<dbReference type="PROSITE" id="PS00198">
    <property type="entry name" value="4FE4S_FER_1"/>
    <property type="match status" value="1"/>
</dbReference>
<dbReference type="GO" id="GO:0016491">
    <property type="term" value="F:oxidoreductase activity"/>
    <property type="evidence" value="ECO:0007669"/>
    <property type="project" value="UniProtKB-KW"/>
</dbReference>
<keyword evidence="4" id="KW-0408">Iron</keyword>
<dbReference type="InterPro" id="IPR017896">
    <property type="entry name" value="4Fe4S_Fe-S-bd"/>
</dbReference>
<evidence type="ECO:0000313" key="7">
    <source>
        <dbReference type="EMBL" id="HDQ99143.1"/>
    </source>
</evidence>
<dbReference type="InterPro" id="IPR009051">
    <property type="entry name" value="Helical_ferredxn"/>
</dbReference>
<dbReference type="Proteomes" id="UP000885672">
    <property type="component" value="Unassembled WGS sequence"/>
</dbReference>
<accession>A0A7V0XEL5</accession>
<dbReference type="EMBL" id="DSBX01000096">
    <property type="protein sequence ID" value="HDQ99143.1"/>
    <property type="molecule type" value="Genomic_DNA"/>
</dbReference>
<gene>
    <name evidence="7" type="ORF">ENN51_02500</name>
</gene>
<dbReference type="Gene3D" id="1.10.1060.10">
    <property type="entry name" value="Alpha-helical ferredoxin"/>
    <property type="match status" value="1"/>
</dbReference>
<comment type="caution">
    <text evidence="7">The sequence shown here is derived from an EMBL/GenBank/DDBJ whole genome shotgun (WGS) entry which is preliminary data.</text>
</comment>
<dbReference type="PROSITE" id="PS51379">
    <property type="entry name" value="4FE4S_FER_2"/>
    <property type="match status" value="1"/>
</dbReference>
<organism evidence="7">
    <name type="scientific">candidate division WOR-3 bacterium</name>
    <dbReference type="NCBI Taxonomy" id="2052148"/>
    <lineage>
        <taxon>Bacteria</taxon>
        <taxon>Bacteria division WOR-3</taxon>
    </lineage>
</organism>
<dbReference type="AlphaFoldDB" id="A0A7V0XEL5"/>
<keyword evidence="5" id="KW-0411">Iron-sulfur</keyword>
<dbReference type="PANTHER" id="PTHR43255">
    <property type="entry name" value="IRON-SULFUR-BINDING OXIDOREDUCTASE FADF-RELATED-RELATED"/>
    <property type="match status" value="1"/>
</dbReference>
<keyword evidence="2" id="KW-0479">Metal-binding</keyword>
<proteinExistence type="predicted"/>
<evidence type="ECO:0000256" key="3">
    <source>
        <dbReference type="ARBA" id="ARBA00023002"/>
    </source>
</evidence>
<keyword evidence="3" id="KW-0560">Oxidoreductase</keyword>
<dbReference type="InterPro" id="IPR017900">
    <property type="entry name" value="4Fe4S_Fe_S_CS"/>
</dbReference>
<dbReference type="GO" id="GO:0046872">
    <property type="term" value="F:metal ion binding"/>
    <property type="evidence" value="ECO:0007669"/>
    <property type="project" value="UniProtKB-KW"/>
</dbReference>
<dbReference type="PANTHER" id="PTHR43255:SF1">
    <property type="entry name" value="IRON-SULFUR-BINDING OXIDOREDUCTASE FADF-RELATED"/>
    <property type="match status" value="1"/>
</dbReference>
<evidence type="ECO:0000256" key="1">
    <source>
        <dbReference type="ARBA" id="ARBA00022485"/>
    </source>
</evidence>
<name>A0A7V0XEL5_UNCW3</name>